<dbReference type="RefSeq" id="WP_325774349.1">
    <property type="nucleotide sequence ID" value="NZ_VTDN01000001.1"/>
</dbReference>
<dbReference type="PANTHER" id="PTHR30543:SF21">
    <property type="entry name" value="NAD(P)H-DEPENDENT FMN REDUCTASE LOT6"/>
    <property type="match status" value="1"/>
</dbReference>
<dbReference type="Proteomes" id="UP001339883">
    <property type="component" value="Unassembled WGS sequence"/>
</dbReference>
<gene>
    <name evidence="4" type="ORF">I2F25_01340</name>
</gene>
<keyword evidence="2" id="KW-0288">FMN</keyword>
<name>A0ABU6DPB5_9GAMM</name>
<evidence type="ECO:0000313" key="4">
    <source>
        <dbReference type="EMBL" id="MEB5475710.1"/>
    </source>
</evidence>
<evidence type="ECO:0000256" key="1">
    <source>
        <dbReference type="ARBA" id="ARBA00001917"/>
    </source>
</evidence>
<dbReference type="Gene3D" id="3.40.50.360">
    <property type="match status" value="1"/>
</dbReference>
<dbReference type="InterPro" id="IPR050712">
    <property type="entry name" value="NAD(P)H-dep_reductase"/>
</dbReference>
<evidence type="ECO:0000256" key="2">
    <source>
        <dbReference type="ARBA" id="ARBA00022643"/>
    </source>
</evidence>
<accession>A0ABU6DPB5</accession>
<evidence type="ECO:0000259" key="3">
    <source>
        <dbReference type="Pfam" id="PF03358"/>
    </source>
</evidence>
<reference evidence="4 5" key="1">
    <citation type="submission" date="2019-08" db="EMBL/GenBank/DDBJ databases">
        <title>Five species of Acinetobacter isolated from floral nectar and animal pollinators.</title>
        <authorList>
            <person name="Hendry T.A."/>
        </authorList>
    </citation>
    <scope>NUCLEOTIDE SEQUENCE [LARGE SCALE GENOMIC DNA]</scope>
    <source>
        <strain evidence="4 5">MD18.27</strain>
    </source>
</reference>
<organism evidence="4 5">
    <name type="scientific">Acinetobacter pollinis</name>
    <dbReference type="NCBI Taxonomy" id="2605270"/>
    <lineage>
        <taxon>Bacteria</taxon>
        <taxon>Pseudomonadati</taxon>
        <taxon>Pseudomonadota</taxon>
        <taxon>Gammaproteobacteria</taxon>
        <taxon>Moraxellales</taxon>
        <taxon>Moraxellaceae</taxon>
        <taxon>Acinetobacter</taxon>
    </lineage>
</organism>
<dbReference type="EMBL" id="VTDN01000001">
    <property type="protein sequence ID" value="MEB5475710.1"/>
    <property type="molecule type" value="Genomic_DNA"/>
</dbReference>
<comment type="cofactor">
    <cofactor evidence="1">
        <name>FMN</name>
        <dbReference type="ChEBI" id="CHEBI:58210"/>
    </cofactor>
</comment>
<dbReference type="InterPro" id="IPR005025">
    <property type="entry name" value="FMN_Rdtase-like_dom"/>
</dbReference>
<dbReference type="InterPro" id="IPR029039">
    <property type="entry name" value="Flavoprotein-like_sf"/>
</dbReference>
<proteinExistence type="predicted"/>
<comment type="caution">
    <text evidence="4">The sequence shown here is derived from an EMBL/GenBank/DDBJ whole genome shotgun (WGS) entry which is preliminary data.</text>
</comment>
<dbReference type="SUPFAM" id="SSF52218">
    <property type="entry name" value="Flavoproteins"/>
    <property type="match status" value="1"/>
</dbReference>
<sequence>MNIKIITASIRKGRIGPQISNWIFEYIQKNMQHDVEIIDLKKWNLPGDDEPYLPATGHYIQLHTQKWSKKIESGDLFIFVFPQYNWGYPAALKNAIDHLYDEWSEKPVLMVSYANRGGGKAANQLQQVAEGLHMHNLSDRLEISLKDMSFDSEGQLNQPIISLYPYEKKLNNLLFESFEFIKNKTS</sequence>
<keyword evidence="2" id="KW-0285">Flavoprotein</keyword>
<dbReference type="Pfam" id="PF03358">
    <property type="entry name" value="FMN_red"/>
    <property type="match status" value="1"/>
</dbReference>
<protein>
    <submittedName>
        <fullName evidence="4">NAD(P)H-dependent oxidoreductase</fullName>
    </submittedName>
</protein>
<feature type="domain" description="NADPH-dependent FMN reductase-like" evidence="3">
    <location>
        <begin position="1"/>
        <end position="139"/>
    </location>
</feature>
<keyword evidence="5" id="KW-1185">Reference proteome</keyword>
<evidence type="ECO:0000313" key="5">
    <source>
        <dbReference type="Proteomes" id="UP001339883"/>
    </source>
</evidence>
<dbReference type="PANTHER" id="PTHR30543">
    <property type="entry name" value="CHROMATE REDUCTASE"/>
    <property type="match status" value="1"/>
</dbReference>